<sequence>MKFVVEMIDYIYKKKGFVTLNINGVLFKNPKTNKYQESLHSNECADDNKLAYDFACSACNNSIYFFETYICGKENHPKGNEKKKAHHIVYNNIMILKELPTSFRRCLNNIFCSYADKFVVNYAFYVLKGEINICCNNDYNNSISFKIQNQWILVSIVDNATNNSQYKVFNDILMTNYINHFFVCYCYQQ</sequence>
<gene>
    <name evidence="1" type="ORF">RFI_33970</name>
</gene>
<reference evidence="1 2" key="1">
    <citation type="journal article" date="2013" name="Curr. Biol.">
        <title>The Genome of the Foraminiferan Reticulomyxa filosa.</title>
        <authorList>
            <person name="Glockner G."/>
            <person name="Hulsmann N."/>
            <person name="Schleicher M."/>
            <person name="Noegel A.A."/>
            <person name="Eichinger L."/>
            <person name="Gallinger C."/>
            <person name="Pawlowski J."/>
            <person name="Sierra R."/>
            <person name="Euteneuer U."/>
            <person name="Pillet L."/>
            <person name="Moustafa A."/>
            <person name="Platzer M."/>
            <person name="Groth M."/>
            <person name="Szafranski K."/>
            <person name="Schliwa M."/>
        </authorList>
    </citation>
    <scope>NUCLEOTIDE SEQUENCE [LARGE SCALE GENOMIC DNA]</scope>
</reference>
<organism evidence="1 2">
    <name type="scientific">Reticulomyxa filosa</name>
    <dbReference type="NCBI Taxonomy" id="46433"/>
    <lineage>
        <taxon>Eukaryota</taxon>
        <taxon>Sar</taxon>
        <taxon>Rhizaria</taxon>
        <taxon>Retaria</taxon>
        <taxon>Foraminifera</taxon>
        <taxon>Monothalamids</taxon>
        <taxon>Reticulomyxidae</taxon>
        <taxon>Reticulomyxa</taxon>
    </lineage>
</organism>
<proteinExistence type="predicted"/>
<evidence type="ECO:0000313" key="1">
    <source>
        <dbReference type="EMBL" id="ETO03437.1"/>
    </source>
</evidence>
<dbReference type="AlphaFoldDB" id="X6LQN1"/>
<keyword evidence="2" id="KW-1185">Reference proteome</keyword>
<name>X6LQN1_RETFI</name>
<protein>
    <submittedName>
        <fullName evidence="1">Uncharacterized protein</fullName>
    </submittedName>
</protein>
<accession>X6LQN1</accession>
<dbReference type="Proteomes" id="UP000023152">
    <property type="component" value="Unassembled WGS sequence"/>
</dbReference>
<comment type="caution">
    <text evidence="1">The sequence shown here is derived from an EMBL/GenBank/DDBJ whole genome shotgun (WGS) entry which is preliminary data.</text>
</comment>
<dbReference type="EMBL" id="ASPP01033309">
    <property type="protein sequence ID" value="ETO03437.1"/>
    <property type="molecule type" value="Genomic_DNA"/>
</dbReference>
<evidence type="ECO:0000313" key="2">
    <source>
        <dbReference type="Proteomes" id="UP000023152"/>
    </source>
</evidence>